<dbReference type="AlphaFoldDB" id="A0A0H2RF90"/>
<evidence type="ECO:0000313" key="2">
    <source>
        <dbReference type="EMBL" id="KLO10520.1"/>
    </source>
</evidence>
<sequence length="552" mass="63333">MDQDDSNVPNSNPISQGLHEGASGLDSAKFPDDPLAPSSFLDSLLRDDVTFSYTSTLSSNYTMSNIVGAGRVLGNLYSKAGLSLEKGLGTLAVRAGVGDYAKFVSNAIGEMFESDDQKRHEKACKILLRFARSHDAAIQLRAFQEIEQVFVEFPAKANSSFRNVFQRGNEMIDTIIFSWKRTTVEYSVEWLCHYKLSSRCLSRSNSLIDATAQLDPLTKKSVRFSRFEGLFQSCTDDIDWLLALRIICWYWDQTGVIDYVRTKRVDDLALKTFAIGLNIYWEAYFFELRSGHETRFWTPLVMALSRLSIDFICGITQCLRIMDTSGSYCLLQNGARLTIWVDIFKVHHFVRSSLYYSERDEENNIPSNRWRELCYRFIPEPICQKLLLLEDVHGPALRKRITPEKGSKISREEETRASSMDEGISDMLSLYDPREHEKACDKLLARAKSDDITVQCEAMEKIVKCLVKYPSRVHSAFRRVFEQHSEISDATTISWKRPGVDYSVKWLYWYKLASFCLSPRQSSFFEAVVQFDDVKRRSLDLSHFDRLLLSCG</sequence>
<gene>
    <name evidence="2" type="ORF">SCHPADRAFT_942793</name>
</gene>
<dbReference type="EMBL" id="KQ086024">
    <property type="protein sequence ID" value="KLO10520.1"/>
    <property type="molecule type" value="Genomic_DNA"/>
</dbReference>
<dbReference type="Proteomes" id="UP000053477">
    <property type="component" value="Unassembled WGS sequence"/>
</dbReference>
<keyword evidence="3" id="KW-1185">Reference proteome</keyword>
<reference evidence="2 3" key="1">
    <citation type="submission" date="2015-04" db="EMBL/GenBank/DDBJ databases">
        <title>Complete genome sequence of Schizopora paradoxa KUC8140, a cosmopolitan wood degrader in East Asia.</title>
        <authorList>
            <consortium name="DOE Joint Genome Institute"/>
            <person name="Min B."/>
            <person name="Park H."/>
            <person name="Jang Y."/>
            <person name="Kim J.-J."/>
            <person name="Kim K.H."/>
            <person name="Pangilinan J."/>
            <person name="Lipzen A."/>
            <person name="Riley R."/>
            <person name="Grigoriev I.V."/>
            <person name="Spatafora J.W."/>
            <person name="Choi I.-G."/>
        </authorList>
    </citation>
    <scope>NUCLEOTIDE SEQUENCE [LARGE SCALE GENOMIC DNA]</scope>
    <source>
        <strain evidence="2 3">KUC8140</strain>
    </source>
</reference>
<accession>A0A0H2RF90</accession>
<evidence type="ECO:0000256" key="1">
    <source>
        <dbReference type="SAM" id="MobiDB-lite"/>
    </source>
</evidence>
<proteinExistence type="predicted"/>
<protein>
    <submittedName>
        <fullName evidence="2">Uncharacterized protein</fullName>
    </submittedName>
</protein>
<organism evidence="2 3">
    <name type="scientific">Schizopora paradoxa</name>
    <dbReference type="NCBI Taxonomy" id="27342"/>
    <lineage>
        <taxon>Eukaryota</taxon>
        <taxon>Fungi</taxon>
        <taxon>Dikarya</taxon>
        <taxon>Basidiomycota</taxon>
        <taxon>Agaricomycotina</taxon>
        <taxon>Agaricomycetes</taxon>
        <taxon>Hymenochaetales</taxon>
        <taxon>Schizoporaceae</taxon>
        <taxon>Schizopora</taxon>
    </lineage>
</organism>
<dbReference type="InParanoid" id="A0A0H2RF90"/>
<feature type="compositionally biased region" description="Polar residues" evidence="1">
    <location>
        <begin position="1"/>
        <end position="15"/>
    </location>
</feature>
<dbReference type="OrthoDB" id="3054074at2759"/>
<feature type="region of interest" description="Disordered" evidence="1">
    <location>
        <begin position="1"/>
        <end position="28"/>
    </location>
</feature>
<evidence type="ECO:0000313" key="3">
    <source>
        <dbReference type="Proteomes" id="UP000053477"/>
    </source>
</evidence>
<name>A0A0H2RF90_9AGAM</name>